<organism evidence="2 3">
    <name type="scientific">Prorocentrum cordatum</name>
    <dbReference type="NCBI Taxonomy" id="2364126"/>
    <lineage>
        <taxon>Eukaryota</taxon>
        <taxon>Sar</taxon>
        <taxon>Alveolata</taxon>
        <taxon>Dinophyceae</taxon>
        <taxon>Prorocentrales</taxon>
        <taxon>Prorocentraceae</taxon>
        <taxon>Prorocentrum</taxon>
    </lineage>
</organism>
<dbReference type="Proteomes" id="UP001189429">
    <property type="component" value="Unassembled WGS sequence"/>
</dbReference>
<protein>
    <submittedName>
        <fullName evidence="2">Uncharacterized protein</fullName>
    </submittedName>
</protein>
<keyword evidence="3" id="KW-1185">Reference proteome</keyword>
<gene>
    <name evidence="2" type="ORF">PCOR1329_LOCUS57228</name>
</gene>
<accession>A0ABN9VH50</accession>
<feature type="compositionally biased region" description="Low complexity" evidence="1">
    <location>
        <begin position="550"/>
        <end position="569"/>
    </location>
</feature>
<dbReference type="EMBL" id="CAUYUJ010017061">
    <property type="protein sequence ID" value="CAK0871373.1"/>
    <property type="molecule type" value="Genomic_DNA"/>
</dbReference>
<proteinExistence type="predicted"/>
<feature type="non-terminal residue" evidence="2">
    <location>
        <position position="569"/>
    </location>
</feature>
<comment type="caution">
    <text evidence="2">The sequence shown here is derived from an EMBL/GenBank/DDBJ whole genome shotgun (WGS) entry which is preliminary data.</text>
</comment>
<feature type="region of interest" description="Disordered" evidence="1">
    <location>
        <begin position="497"/>
        <end position="569"/>
    </location>
</feature>
<evidence type="ECO:0000256" key="1">
    <source>
        <dbReference type="SAM" id="MobiDB-lite"/>
    </source>
</evidence>
<evidence type="ECO:0000313" key="2">
    <source>
        <dbReference type="EMBL" id="CAK0871373.1"/>
    </source>
</evidence>
<feature type="non-terminal residue" evidence="2">
    <location>
        <position position="1"/>
    </location>
</feature>
<sequence>VDWVVRCYTDPVVVPDDAATVSMDSLPLRLLHSGLKHIKYMVDIIENWIMPDGVSLDTIAEAHKNGVTDDSSTTLPAGIAPAQPLPKGAIMQIIVHKETVLKHFIFPTLVSAKVAASIAVGRAHTIAHRPNTCGAREAFQQLLERTGGWKLLLVGGMQQWNPTPEQLQAGVDWVNRWALAGVSMNQQLAWIRVQTRDADSPTYKWPKSEVKELVSKEGEGHHQADPEMFFPLTVYDLKPALVDKILPLILTPLATSGCMVTGKAGDGKTQFAKIVGMTTGRRRSMSDGGDGATAGWRRGTLMDVFRDTPGSIEVGCLLDDPTPSITDIDPETLKSFLGVGEDCLRNARYNPAKFCIDQFRCAMRNDWDEASEPAKGFGPTSEETFLAALKRALADVPDKHLWAIMKRGVAIIAGHNGARVRMPSERKGQFIYTFDADDVGDDWLQKTNKPWLNEHRKGKKVAPEGHAEAAREEHDYIVSLVDTTPTQGTRRRWAVDWGSTQPPRRRRWIRSTDGVAPQGGATPNDAPAALIGEPASAHVDPITGAGPSRSPASPCADDCDADAMPPVGA</sequence>
<name>A0ABN9VH50_9DINO</name>
<evidence type="ECO:0000313" key="3">
    <source>
        <dbReference type="Proteomes" id="UP001189429"/>
    </source>
</evidence>
<reference evidence="2" key="1">
    <citation type="submission" date="2023-10" db="EMBL/GenBank/DDBJ databases">
        <authorList>
            <person name="Chen Y."/>
            <person name="Shah S."/>
            <person name="Dougan E. K."/>
            <person name="Thang M."/>
            <person name="Chan C."/>
        </authorList>
    </citation>
    <scope>NUCLEOTIDE SEQUENCE [LARGE SCALE GENOMIC DNA]</scope>
</reference>